<accession>A0A6J6T7X2</accession>
<evidence type="ECO:0000313" key="1">
    <source>
        <dbReference type="EMBL" id="CAB4742963.1"/>
    </source>
</evidence>
<organism evidence="1">
    <name type="scientific">freshwater metagenome</name>
    <dbReference type="NCBI Taxonomy" id="449393"/>
    <lineage>
        <taxon>unclassified sequences</taxon>
        <taxon>metagenomes</taxon>
        <taxon>ecological metagenomes</taxon>
    </lineage>
</organism>
<reference evidence="1" key="1">
    <citation type="submission" date="2020-05" db="EMBL/GenBank/DDBJ databases">
        <authorList>
            <person name="Chiriac C."/>
            <person name="Salcher M."/>
            <person name="Ghai R."/>
            <person name="Kavagutti S V."/>
        </authorList>
    </citation>
    <scope>NUCLEOTIDE SEQUENCE</scope>
</reference>
<dbReference type="PANTHER" id="PTHR11941:SF54">
    <property type="entry name" value="ENOYL-COA HYDRATASE, MITOCHONDRIAL"/>
    <property type="match status" value="1"/>
</dbReference>
<dbReference type="GO" id="GO:0003824">
    <property type="term" value="F:catalytic activity"/>
    <property type="evidence" value="ECO:0007669"/>
    <property type="project" value="UniProtKB-ARBA"/>
</dbReference>
<proteinExistence type="predicted"/>
<dbReference type="AlphaFoldDB" id="A0A6J6T7X2"/>
<dbReference type="GO" id="GO:0006635">
    <property type="term" value="P:fatty acid beta-oxidation"/>
    <property type="evidence" value="ECO:0007669"/>
    <property type="project" value="TreeGrafter"/>
</dbReference>
<name>A0A6J6T7X2_9ZZZZ</name>
<dbReference type="CDD" id="cd06558">
    <property type="entry name" value="crotonase-like"/>
    <property type="match status" value="1"/>
</dbReference>
<dbReference type="PANTHER" id="PTHR11941">
    <property type="entry name" value="ENOYL-COA HYDRATASE-RELATED"/>
    <property type="match status" value="1"/>
</dbReference>
<protein>
    <submittedName>
        <fullName evidence="1">Unannotated protein</fullName>
    </submittedName>
</protein>
<dbReference type="EMBL" id="CAEZZA010000044">
    <property type="protein sequence ID" value="CAB4742963.1"/>
    <property type="molecule type" value="Genomic_DNA"/>
</dbReference>
<dbReference type="Gene3D" id="3.90.226.10">
    <property type="entry name" value="2-enoyl-CoA Hydratase, Chain A, domain 1"/>
    <property type="match status" value="1"/>
</dbReference>
<sequence>MITAERHGNVSVLRMDYAKVNVIDLEFMTAIVEQFRAVPATDAIVLTGNGRAFSAGVNLKRLMVDDLSYTSEFLDMLSGAILEVFLHPRPVVAAIDGHAIAGGFILAAACDLRLMSAGLTGMTELKVGVPLPSILREIARHSIGHYTQSLVLTGDLIDAQRAYEIGFVDAVVEPEKLLDEAITRAALLAAVPAATYALTKRTLKFEAVQRMEVAEPEFGAEIRATWHDPEIRAVIAEYLESIARK</sequence>
<gene>
    <name evidence="1" type="ORF">UFOPK2809_00455</name>
</gene>
<dbReference type="Pfam" id="PF00378">
    <property type="entry name" value="ECH_1"/>
    <property type="match status" value="1"/>
</dbReference>
<dbReference type="InterPro" id="IPR001753">
    <property type="entry name" value="Enoyl-CoA_hydra/iso"/>
</dbReference>
<dbReference type="InterPro" id="IPR029045">
    <property type="entry name" value="ClpP/crotonase-like_dom_sf"/>
</dbReference>
<dbReference type="SUPFAM" id="SSF52096">
    <property type="entry name" value="ClpP/crotonase"/>
    <property type="match status" value="1"/>
</dbReference>